<gene>
    <name evidence="1" type="ORF">BOKJ2_LOCUS5331</name>
</gene>
<accession>A0A811KDN0</accession>
<dbReference type="Proteomes" id="UP000783686">
    <property type="component" value="Unassembled WGS sequence"/>
</dbReference>
<name>A0A811KDN0_9BILA</name>
<dbReference type="EMBL" id="CAJFCW020000003">
    <property type="protein sequence ID" value="CAG9101766.1"/>
    <property type="molecule type" value="Genomic_DNA"/>
</dbReference>
<organism evidence="1 2">
    <name type="scientific">Bursaphelenchus okinawaensis</name>
    <dbReference type="NCBI Taxonomy" id="465554"/>
    <lineage>
        <taxon>Eukaryota</taxon>
        <taxon>Metazoa</taxon>
        <taxon>Ecdysozoa</taxon>
        <taxon>Nematoda</taxon>
        <taxon>Chromadorea</taxon>
        <taxon>Rhabditida</taxon>
        <taxon>Tylenchina</taxon>
        <taxon>Tylenchomorpha</taxon>
        <taxon>Aphelenchoidea</taxon>
        <taxon>Aphelenchoididae</taxon>
        <taxon>Bursaphelenchus</taxon>
    </lineage>
</organism>
<dbReference type="AlphaFoldDB" id="A0A811KDN0"/>
<dbReference type="Proteomes" id="UP000614601">
    <property type="component" value="Unassembled WGS sequence"/>
</dbReference>
<evidence type="ECO:0000313" key="1">
    <source>
        <dbReference type="EMBL" id="CAD5213915.1"/>
    </source>
</evidence>
<protein>
    <submittedName>
        <fullName evidence="1">Uncharacterized protein</fullName>
    </submittedName>
</protein>
<reference evidence="1" key="1">
    <citation type="submission" date="2020-09" db="EMBL/GenBank/DDBJ databases">
        <authorList>
            <person name="Kikuchi T."/>
        </authorList>
    </citation>
    <scope>NUCLEOTIDE SEQUENCE</scope>
    <source>
        <strain evidence="1">SH1</strain>
    </source>
</reference>
<evidence type="ECO:0000313" key="2">
    <source>
        <dbReference type="Proteomes" id="UP000614601"/>
    </source>
</evidence>
<dbReference type="EMBL" id="CAJFDH010000003">
    <property type="protein sequence ID" value="CAD5213915.1"/>
    <property type="molecule type" value="Genomic_DNA"/>
</dbReference>
<sequence>MNLSIVLSLMLNHTIVRSKLQFEPTEFAFYNYQYHDHSLLEVKYYGSDATGFKEDTSKRLNCSKDCGEYMNVRMSMSSNMTPNVIGIKKVRNTESFEISVLKGNEFVDTHVRTNNTAKVYLLNDIVIVDQTCDGRTLRKYNITSKRIKTTVRHVPLPCVNSFAIDNRIVFEESGNLQYLGFDDEDYGDLTDSLDAFRSYSKNDTTFTGFFRVKDFLRDTSGIDKNLHIQFIRNDAPGTITSTAATNGTSTRSFSSTTISTGSSTTSTISSNLPNEATTILSDSEFAASQAANLLKTCSLTKVLYDYHNVLDIDVIQYDYDYENKTIMVNYYRRYLTQERLTSLTIHVNESMTSFVAFLTENGQNPFNFYFSYVKEKETRIYSHINNTITLLAKTETGQALVIHDKLFTYDCNDKYYLYAFDGTRFMPLWNRDDFDCAYQVSTGDEFRIFVTKGHICMSAVPGKTVTRFKECEFFKFNYFSKARLAQTRFLSLYHIATMAECGLSLSDNDARSIFIRFVLKPKKSV</sequence>
<proteinExistence type="predicted"/>
<keyword evidence="2" id="KW-1185">Reference proteome</keyword>
<comment type="caution">
    <text evidence="1">The sequence shown here is derived from an EMBL/GenBank/DDBJ whole genome shotgun (WGS) entry which is preliminary data.</text>
</comment>